<dbReference type="EMBL" id="JACGCM010001713">
    <property type="protein sequence ID" value="KAF6151116.1"/>
    <property type="molecule type" value="Genomic_DNA"/>
</dbReference>
<dbReference type="AlphaFoldDB" id="A0A7J7M8C1"/>
<reference evidence="1 2" key="1">
    <citation type="journal article" date="2020" name="IScience">
        <title>Genome Sequencing of the Endangered Kingdonia uniflora (Circaeasteraceae, Ranunculales) Reveals Potential Mechanisms of Evolutionary Specialization.</title>
        <authorList>
            <person name="Sun Y."/>
            <person name="Deng T."/>
            <person name="Zhang A."/>
            <person name="Moore M.J."/>
            <person name="Landis J.B."/>
            <person name="Lin N."/>
            <person name="Zhang H."/>
            <person name="Zhang X."/>
            <person name="Huang J."/>
            <person name="Zhang X."/>
            <person name="Sun H."/>
            <person name="Wang H."/>
        </authorList>
    </citation>
    <scope>NUCLEOTIDE SEQUENCE [LARGE SCALE GENOMIC DNA]</scope>
    <source>
        <strain evidence="1">TB1705</strain>
        <tissue evidence="1">Leaf</tissue>
    </source>
</reference>
<sequence length="187" mass="21715">MTSFQGRVTLEKSVLNSIPIHNMTVYKWPRSIIKEGDNILKNYIWTGDPLKRKGRTLKWEKVCKLIKEDGLGVRSLGEVNNAILCKLHWVLKQGTKEWEKFIKTKFSSKSGDPIRYHKPFTIWSGIQTGAALSKPYIGWLIGDGIKIDFWRDTWAAEIPLMDYKELPIHMWKHCKARLNDFINPQGC</sequence>
<proteinExistence type="predicted"/>
<gene>
    <name evidence="1" type="ORF">GIB67_002368</name>
</gene>
<accession>A0A7J7M8C1</accession>
<evidence type="ECO:0000313" key="1">
    <source>
        <dbReference type="EMBL" id="KAF6151116.1"/>
    </source>
</evidence>
<dbReference type="PANTHER" id="PTHR33116:SF80">
    <property type="entry name" value="REVERSE TRANSCRIPTASE ZINC-BINDING DOMAIN-CONTAINING PROTEIN"/>
    <property type="match status" value="1"/>
</dbReference>
<organism evidence="1 2">
    <name type="scientific">Kingdonia uniflora</name>
    <dbReference type="NCBI Taxonomy" id="39325"/>
    <lineage>
        <taxon>Eukaryota</taxon>
        <taxon>Viridiplantae</taxon>
        <taxon>Streptophyta</taxon>
        <taxon>Embryophyta</taxon>
        <taxon>Tracheophyta</taxon>
        <taxon>Spermatophyta</taxon>
        <taxon>Magnoliopsida</taxon>
        <taxon>Ranunculales</taxon>
        <taxon>Circaeasteraceae</taxon>
        <taxon>Kingdonia</taxon>
    </lineage>
</organism>
<dbReference type="OrthoDB" id="1938625at2759"/>
<dbReference type="PANTHER" id="PTHR33116">
    <property type="entry name" value="REVERSE TRANSCRIPTASE ZINC-BINDING DOMAIN-CONTAINING PROTEIN-RELATED-RELATED"/>
    <property type="match status" value="1"/>
</dbReference>
<protein>
    <submittedName>
        <fullName evidence="1">Uncharacterized protein</fullName>
    </submittedName>
</protein>
<name>A0A7J7M8C1_9MAGN</name>
<comment type="caution">
    <text evidence="1">The sequence shown here is derived from an EMBL/GenBank/DDBJ whole genome shotgun (WGS) entry which is preliminary data.</text>
</comment>
<evidence type="ECO:0000313" key="2">
    <source>
        <dbReference type="Proteomes" id="UP000541444"/>
    </source>
</evidence>
<dbReference type="Proteomes" id="UP000541444">
    <property type="component" value="Unassembled WGS sequence"/>
</dbReference>
<keyword evidence="2" id="KW-1185">Reference proteome</keyword>